<comment type="caution">
    <text evidence="1">The sequence shown here is derived from an EMBL/GenBank/DDBJ whole genome shotgun (WGS) entry which is preliminary data.</text>
</comment>
<organism evidence="1 2">
    <name type="scientific">Bacillus spongiae</name>
    <dbReference type="NCBI Taxonomy" id="2683610"/>
    <lineage>
        <taxon>Bacteria</taxon>
        <taxon>Bacillati</taxon>
        <taxon>Bacillota</taxon>
        <taxon>Bacilli</taxon>
        <taxon>Bacillales</taxon>
        <taxon>Bacillaceae</taxon>
        <taxon>Bacillus</taxon>
    </lineage>
</organism>
<dbReference type="RefSeq" id="WP_336587866.1">
    <property type="nucleotide sequence ID" value="NZ_JBBAXC010000013.1"/>
</dbReference>
<proteinExistence type="predicted"/>
<gene>
    <name evidence="1" type="ORF">WAK64_15310</name>
</gene>
<dbReference type="EMBL" id="JBBAXC010000013">
    <property type="protein sequence ID" value="MEI5908417.1"/>
    <property type="molecule type" value="Genomic_DNA"/>
</dbReference>
<name>A0ABU8HGK9_9BACI</name>
<sequence length="84" mass="10328">MKYFVLTEDELDYGEETIYVFEHTKRDSPYRSYKDIQTLEEFAAKCQFIELKNRHIYWYKGRGIEDLPVDELEKKFKDAKKRFC</sequence>
<reference evidence="1 2" key="1">
    <citation type="journal article" date="2018" name="J. Microbiol.">
        <title>Bacillus spongiae sp. nov., isolated from sponge of Jeju Island.</title>
        <authorList>
            <person name="Lee G.E."/>
            <person name="Im W.T."/>
            <person name="Park J.S."/>
        </authorList>
    </citation>
    <scope>NUCLEOTIDE SEQUENCE [LARGE SCALE GENOMIC DNA]</scope>
    <source>
        <strain evidence="1 2">135PIL107-10</strain>
    </source>
</reference>
<dbReference type="Proteomes" id="UP001312865">
    <property type="component" value="Unassembled WGS sequence"/>
</dbReference>
<keyword evidence="2" id="KW-1185">Reference proteome</keyword>
<evidence type="ECO:0000313" key="1">
    <source>
        <dbReference type="EMBL" id="MEI5908417.1"/>
    </source>
</evidence>
<protein>
    <submittedName>
        <fullName evidence="1">Uncharacterized protein</fullName>
    </submittedName>
</protein>
<evidence type="ECO:0000313" key="2">
    <source>
        <dbReference type="Proteomes" id="UP001312865"/>
    </source>
</evidence>
<accession>A0ABU8HGK9</accession>